<dbReference type="Proteomes" id="UP000077013">
    <property type="component" value="Unassembled WGS sequence"/>
</dbReference>
<comment type="caution">
    <text evidence="1">The sequence shown here is derived from an EMBL/GenBank/DDBJ whole genome shotgun (WGS) entry which is preliminary data.</text>
</comment>
<name>A0A167IJY6_9FLAO</name>
<evidence type="ECO:0000313" key="1">
    <source>
        <dbReference type="EMBL" id="OAB79731.1"/>
    </source>
</evidence>
<dbReference type="Gene3D" id="3.30.40.220">
    <property type="match status" value="1"/>
</dbReference>
<evidence type="ECO:0000313" key="2">
    <source>
        <dbReference type="Proteomes" id="UP000077013"/>
    </source>
</evidence>
<dbReference type="EMBL" id="LRXL01000026">
    <property type="protein sequence ID" value="OAB79731.1"/>
    <property type="molecule type" value="Genomic_DNA"/>
</dbReference>
<sequence>MKHNAKTRGKSFSITLDEFRQLCKETGYIITKGFRGRAASIDRIDNSKGYSIDNIQIMSLRANVKKYHEVDKYADVPF</sequence>
<dbReference type="STRING" id="1763537.ULVI_03020"/>
<dbReference type="AlphaFoldDB" id="A0A167IJY6"/>
<gene>
    <name evidence="1" type="ORF">ULVI_03020</name>
</gene>
<protein>
    <submittedName>
        <fullName evidence="1">Uncharacterized protein</fullName>
    </submittedName>
</protein>
<reference evidence="1 2" key="1">
    <citation type="submission" date="2016-02" db="EMBL/GenBank/DDBJ databases">
        <title>Ulvibacter sp. LPB0005, isolated from Thais luteostoma.</title>
        <authorList>
            <person name="Shin S.-K."/>
            <person name="Yi H."/>
        </authorList>
    </citation>
    <scope>NUCLEOTIDE SEQUENCE [LARGE SCALE GENOMIC DNA]</scope>
    <source>
        <strain evidence="1 2">LPB0005</strain>
    </source>
</reference>
<organism evidence="1 2">
    <name type="scientific">Cochleicola gelatinilyticus</name>
    <dbReference type="NCBI Taxonomy" id="1763537"/>
    <lineage>
        <taxon>Bacteria</taxon>
        <taxon>Pseudomonadati</taxon>
        <taxon>Bacteroidota</taxon>
        <taxon>Flavobacteriia</taxon>
        <taxon>Flavobacteriales</taxon>
        <taxon>Flavobacteriaceae</taxon>
        <taxon>Cochleicola</taxon>
    </lineage>
</organism>
<keyword evidence="2" id="KW-1185">Reference proteome</keyword>
<accession>A0A167IJY6</accession>
<proteinExistence type="predicted"/>